<sequence>MISPSFPRFAVVWRRVLRAVHAFRTYQQGAVSTETVLILPVILWALVASVTYTDAFRQQTNLQKSVFTASDLLSRAGGTVVTPEYIDGIFGFMQRMNESQSIIQMRVSLVAWDSENDQLRVVWSNASHAGDRGLLRDDDLNAVYAPQIPSVAAGETVLLTEGWLRHVPLFDVGLTERVFDELAVTRPRFAPGIVYDDPNAPPPPAGWCDFVVESCEM</sequence>
<dbReference type="OrthoDB" id="7876207at2"/>
<dbReference type="EMBL" id="QKZQ01000004">
    <property type="protein sequence ID" value="PZX46297.1"/>
    <property type="molecule type" value="Genomic_DNA"/>
</dbReference>
<dbReference type="AlphaFoldDB" id="A0A2W7QR06"/>
<name>A0A2W7QR06_9RHOB</name>
<evidence type="ECO:0000313" key="1">
    <source>
        <dbReference type="EMBL" id="PZX46297.1"/>
    </source>
</evidence>
<organism evidence="1 2">
    <name type="scientific">Roseinatronobacter thiooxidans</name>
    <dbReference type="NCBI Taxonomy" id="121821"/>
    <lineage>
        <taxon>Bacteria</taxon>
        <taxon>Pseudomonadati</taxon>
        <taxon>Pseudomonadota</taxon>
        <taxon>Alphaproteobacteria</taxon>
        <taxon>Rhodobacterales</taxon>
        <taxon>Paracoccaceae</taxon>
        <taxon>Roseinatronobacter</taxon>
    </lineage>
</organism>
<proteinExistence type="predicted"/>
<accession>A0A2W7QR06</accession>
<dbReference type="STRING" id="121821.GCA_001870675_01814"/>
<evidence type="ECO:0000313" key="2">
    <source>
        <dbReference type="Proteomes" id="UP000249364"/>
    </source>
</evidence>
<keyword evidence="2" id="KW-1185">Reference proteome</keyword>
<dbReference type="RefSeq" id="WP_071468539.1">
    <property type="nucleotide sequence ID" value="NZ_MEHT01000007.1"/>
</dbReference>
<dbReference type="Proteomes" id="UP000249364">
    <property type="component" value="Unassembled WGS sequence"/>
</dbReference>
<gene>
    <name evidence="1" type="ORF">LY56_01270</name>
</gene>
<evidence type="ECO:0008006" key="3">
    <source>
        <dbReference type="Google" id="ProtNLM"/>
    </source>
</evidence>
<comment type="caution">
    <text evidence="1">The sequence shown here is derived from an EMBL/GenBank/DDBJ whole genome shotgun (WGS) entry which is preliminary data.</text>
</comment>
<reference evidence="1 2" key="1">
    <citation type="submission" date="2018-06" db="EMBL/GenBank/DDBJ databases">
        <title>Genomic Encyclopedia of Archaeal and Bacterial Type Strains, Phase II (KMG-II): from individual species to whole genera.</title>
        <authorList>
            <person name="Goeker M."/>
        </authorList>
    </citation>
    <scope>NUCLEOTIDE SEQUENCE [LARGE SCALE GENOMIC DNA]</scope>
    <source>
        <strain evidence="1 2">DSM 13087</strain>
    </source>
</reference>
<protein>
    <recommendedName>
        <fullName evidence="3">Flp pilus assembly protein TadG</fullName>
    </recommendedName>
</protein>